<organism evidence="2 3">
    <name type="scientific">Streblomastix strix</name>
    <dbReference type="NCBI Taxonomy" id="222440"/>
    <lineage>
        <taxon>Eukaryota</taxon>
        <taxon>Metamonada</taxon>
        <taxon>Preaxostyla</taxon>
        <taxon>Oxymonadida</taxon>
        <taxon>Streblomastigidae</taxon>
        <taxon>Streblomastix</taxon>
    </lineage>
</organism>
<dbReference type="Proteomes" id="UP000324800">
    <property type="component" value="Unassembled WGS sequence"/>
</dbReference>
<evidence type="ECO:0000256" key="1">
    <source>
        <dbReference type="SAM" id="MobiDB-lite"/>
    </source>
</evidence>
<comment type="caution">
    <text evidence="2">The sequence shown here is derived from an EMBL/GenBank/DDBJ whole genome shotgun (WGS) entry which is preliminary data.</text>
</comment>
<sequence>SNSADGLNNVGVNGVGEGVNSVKVFGIEASAEIDDDIADDGIGLGEIKVLNYDDEEEEDEEEEDEDDYYYYY</sequence>
<reference evidence="2 3" key="1">
    <citation type="submission" date="2019-03" db="EMBL/GenBank/DDBJ databases">
        <title>Single cell metagenomics reveals metabolic interactions within the superorganism composed of flagellate Streblomastix strix and complex community of Bacteroidetes bacteria on its surface.</title>
        <authorList>
            <person name="Treitli S.C."/>
            <person name="Kolisko M."/>
            <person name="Husnik F."/>
            <person name="Keeling P."/>
            <person name="Hampl V."/>
        </authorList>
    </citation>
    <scope>NUCLEOTIDE SEQUENCE [LARGE SCALE GENOMIC DNA]</scope>
    <source>
        <strain evidence="2">ST1C</strain>
    </source>
</reference>
<feature type="non-terminal residue" evidence="2">
    <location>
        <position position="1"/>
    </location>
</feature>
<gene>
    <name evidence="2" type="ORF">EZS28_054041</name>
</gene>
<evidence type="ECO:0000313" key="2">
    <source>
        <dbReference type="EMBL" id="KAA6325661.1"/>
    </source>
</evidence>
<accession>A0A5J4QY67</accession>
<dbReference type="EMBL" id="SNRW01044068">
    <property type="protein sequence ID" value="KAA6325661.1"/>
    <property type="molecule type" value="Genomic_DNA"/>
</dbReference>
<name>A0A5J4QY67_9EUKA</name>
<dbReference type="AlphaFoldDB" id="A0A5J4QY67"/>
<protein>
    <submittedName>
        <fullName evidence="2">Uncharacterized protein</fullName>
    </submittedName>
</protein>
<proteinExistence type="predicted"/>
<feature type="compositionally biased region" description="Acidic residues" evidence="1">
    <location>
        <begin position="52"/>
        <end position="72"/>
    </location>
</feature>
<evidence type="ECO:0000313" key="3">
    <source>
        <dbReference type="Proteomes" id="UP000324800"/>
    </source>
</evidence>
<feature type="region of interest" description="Disordered" evidence="1">
    <location>
        <begin position="51"/>
        <end position="72"/>
    </location>
</feature>